<evidence type="ECO:0000256" key="1">
    <source>
        <dbReference type="ARBA" id="ARBA00023172"/>
    </source>
</evidence>
<evidence type="ECO:0000313" key="3">
    <source>
        <dbReference type="EMBL" id="GAA0042617.1"/>
    </source>
</evidence>
<organism evidence="3 4">
    <name type="scientific">Lactobacillus amylovorus subsp. animalium</name>
    <dbReference type="NCBI Taxonomy" id="3378536"/>
    <lineage>
        <taxon>Bacteria</taxon>
        <taxon>Bacillati</taxon>
        <taxon>Bacillota</taxon>
        <taxon>Bacilli</taxon>
        <taxon>Lactobacillales</taxon>
        <taxon>Lactobacillaceae</taxon>
        <taxon>Lactobacillus</taxon>
    </lineage>
</organism>
<reference evidence="4" key="2">
    <citation type="submission" date="2024-01" db="EMBL/GenBank/DDBJ databases">
        <title>Draft genome sequence of Lactobacillus amylovorus strain TKL145.</title>
        <authorList>
            <person name="Tohno M."/>
            <person name="Tanizawa Y."/>
        </authorList>
    </citation>
    <scope>NUCLEOTIDE SEQUENCE [LARGE SCALE GENOMIC DNA]</scope>
    <source>
        <strain evidence="4">TKL145</strain>
    </source>
</reference>
<dbReference type="NCBIfam" id="NF033563">
    <property type="entry name" value="transpos_IS30"/>
    <property type="match status" value="1"/>
</dbReference>
<dbReference type="Pfam" id="PF13936">
    <property type="entry name" value="HTH_38"/>
    <property type="match status" value="1"/>
</dbReference>
<feature type="domain" description="Transposase IS30-like HTH" evidence="2">
    <location>
        <begin position="13"/>
        <end position="56"/>
    </location>
</feature>
<dbReference type="InterPro" id="IPR053392">
    <property type="entry name" value="Transposase_IS30-like"/>
</dbReference>
<name>A0ABC9VNJ2_LACAM</name>
<proteinExistence type="predicted"/>
<sequence length="267" mass="31217">MDSLYSTMNQRIKGKHLSFEERVIIQTRIKDGFSLRAITRELGCSPSTISYEVKRGTVSLYHGKQSRYKADHGQSVYQANRYHCGRKSGFLKKSDFIEYVNKHFSEDDWSLDVCANRSLAIGEFSSNQTVCTRTLYNYVDQGLMDSRNCDLPEKLKRNTKIHCIRKNKRKLGRSIEERPQEINDRKEFGHWECDLVLGHETRDDQVLLTLSERMSREFLILRIPDKTAASVMHAFRTLQKQYSEHWNDIFKTSLTLKPGAIHCRERS</sequence>
<evidence type="ECO:0000313" key="4">
    <source>
        <dbReference type="Proteomes" id="UP001437574"/>
    </source>
</evidence>
<reference evidence="3 4" key="1">
    <citation type="journal article" date="2024" name="Int. J. Syst. Evol. Microbiol.">
        <title>Proposal of Lactobacillus amylovorus subsp. animalis subsp. nov. and an emended description of Lactobacillus amylovorus.</title>
        <authorList>
            <person name="Yamane K."/>
            <person name="Tanizawa Y."/>
            <person name="Kobayashi H."/>
            <person name="Kamizono T."/>
            <person name="Kojima Y."/>
            <person name="Takagi H."/>
            <person name="Tohno M."/>
        </authorList>
    </citation>
    <scope>NUCLEOTIDE SEQUENCE [LARGE SCALE GENOMIC DNA]</scope>
    <source>
        <strain evidence="3 4">TKL145</strain>
    </source>
</reference>
<evidence type="ECO:0000259" key="2">
    <source>
        <dbReference type="Pfam" id="PF13936"/>
    </source>
</evidence>
<dbReference type="PANTHER" id="PTHR10948">
    <property type="entry name" value="TRANSPOSASE"/>
    <property type="match status" value="1"/>
</dbReference>
<accession>A0ABC9VNJ2</accession>
<dbReference type="InterPro" id="IPR025246">
    <property type="entry name" value="IS30-like_HTH"/>
</dbReference>
<dbReference type="Proteomes" id="UP001437574">
    <property type="component" value="Unassembled WGS sequence"/>
</dbReference>
<dbReference type="Gene3D" id="1.10.10.60">
    <property type="entry name" value="Homeodomain-like"/>
    <property type="match status" value="1"/>
</dbReference>
<protein>
    <recommendedName>
        <fullName evidence="2">Transposase IS30-like HTH domain-containing protein</fullName>
    </recommendedName>
</protein>
<dbReference type="AlphaFoldDB" id="A0ABC9VNJ2"/>
<comment type="caution">
    <text evidence="3">The sequence shown here is derived from an EMBL/GenBank/DDBJ whole genome shotgun (WGS) entry which is preliminary data.</text>
</comment>
<dbReference type="GO" id="GO:0006310">
    <property type="term" value="P:DNA recombination"/>
    <property type="evidence" value="ECO:0007669"/>
    <property type="project" value="UniProtKB-KW"/>
</dbReference>
<gene>
    <name evidence="3" type="ORF">LATKL145_10270</name>
</gene>
<dbReference type="InterPro" id="IPR051917">
    <property type="entry name" value="Transposase-Integrase"/>
</dbReference>
<keyword evidence="1" id="KW-0233">DNA recombination</keyword>
<dbReference type="PANTHER" id="PTHR10948:SF23">
    <property type="entry name" value="TRANSPOSASE INSI FOR INSERTION SEQUENCE ELEMENT IS30A-RELATED"/>
    <property type="match status" value="1"/>
</dbReference>
<dbReference type="EMBL" id="BAAAAK010000010">
    <property type="protein sequence ID" value="GAA0042617.1"/>
    <property type="molecule type" value="Genomic_DNA"/>
</dbReference>